<evidence type="ECO:0000313" key="3">
    <source>
        <dbReference type="EMBL" id="CAF4396292.1"/>
    </source>
</evidence>
<dbReference type="EMBL" id="CAJOBA010071855">
    <property type="protein sequence ID" value="CAF4396292.1"/>
    <property type="molecule type" value="Genomic_DNA"/>
</dbReference>
<dbReference type="EMBL" id="CAJNOK010048415">
    <property type="protein sequence ID" value="CAF1591902.1"/>
    <property type="molecule type" value="Genomic_DNA"/>
</dbReference>
<feature type="region of interest" description="Disordered" evidence="1">
    <location>
        <begin position="1"/>
        <end position="26"/>
    </location>
</feature>
<name>A0A8S2G370_9BILA</name>
<proteinExistence type="predicted"/>
<feature type="non-terminal residue" evidence="2">
    <location>
        <position position="1"/>
    </location>
</feature>
<comment type="caution">
    <text evidence="2">The sequence shown here is derived from an EMBL/GenBank/DDBJ whole genome shotgun (WGS) entry which is preliminary data.</text>
</comment>
<reference evidence="2" key="1">
    <citation type="submission" date="2021-02" db="EMBL/GenBank/DDBJ databases">
        <authorList>
            <person name="Nowell W R."/>
        </authorList>
    </citation>
    <scope>NUCLEOTIDE SEQUENCE</scope>
</reference>
<dbReference type="AlphaFoldDB" id="A0A8S2G370"/>
<evidence type="ECO:0000313" key="2">
    <source>
        <dbReference type="EMBL" id="CAF1591902.1"/>
    </source>
</evidence>
<organism evidence="2 4">
    <name type="scientific">Didymodactylos carnosus</name>
    <dbReference type="NCBI Taxonomy" id="1234261"/>
    <lineage>
        <taxon>Eukaryota</taxon>
        <taxon>Metazoa</taxon>
        <taxon>Spiralia</taxon>
        <taxon>Gnathifera</taxon>
        <taxon>Rotifera</taxon>
        <taxon>Eurotatoria</taxon>
        <taxon>Bdelloidea</taxon>
        <taxon>Philodinida</taxon>
        <taxon>Philodinidae</taxon>
        <taxon>Didymodactylos</taxon>
    </lineage>
</organism>
<evidence type="ECO:0000313" key="4">
    <source>
        <dbReference type="Proteomes" id="UP000677228"/>
    </source>
</evidence>
<dbReference type="Proteomes" id="UP000677228">
    <property type="component" value="Unassembled WGS sequence"/>
</dbReference>
<sequence length="26" mass="2898">PDELPSKADLRSELTPVEDQSQIGSW</sequence>
<accession>A0A8S2G370</accession>
<gene>
    <name evidence="2" type="ORF">OVA965_LOCUS41603</name>
    <name evidence="3" type="ORF">TMI583_LOCUS43286</name>
</gene>
<protein>
    <submittedName>
        <fullName evidence="2">Uncharacterized protein</fullName>
    </submittedName>
</protein>
<evidence type="ECO:0000256" key="1">
    <source>
        <dbReference type="SAM" id="MobiDB-lite"/>
    </source>
</evidence>
<dbReference type="Proteomes" id="UP000682733">
    <property type="component" value="Unassembled WGS sequence"/>
</dbReference>
<feature type="compositionally biased region" description="Basic and acidic residues" evidence="1">
    <location>
        <begin position="1"/>
        <end position="12"/>
    </location>
</feature>